<evidence type="ECO:0000256" key="1">
    <source>
        <dbReference type="ARBA" id="ARBA00022729"/>
    </source>
</evidence>
<keyword evidence="2" id="KW-0547">Nucleotide-binding</keyword>
<evidence type="ECO:0000256" key="2">
    <source>
        <dbReference type="RuleBase" id="RU362119"/>
    </source>
</evidence>
<proteinExistence type="inferred from homology"/>
<dbReference type="GO" id="GO:0009166">
    <property type="term" value="P:nucleotide catabolic process"/>
    <property type="evidence" value="ECO:0007669"/>
    <property type="project" value="InterPro"/>
</dbReference>
<dbReference type="GO" id="GO:0000166">
    <property type="term" value="F:nucleotide binding"/>
    <property type="evidence" value="ECO:0007669"/>
    <property type="project" value="UniProtKB-KW"/>
</dbReference>
<evidence type="ECO:0000313" key="5">
    <source>
        <dbReference type="EMBL" id="EER75459.1"/>
    </source>
</evidence>
<dbReference type="SUPFAM" id="SSF56300">
    <property type="entry name" value="Metallo-dependent phosphatases"/>
    <property type="match status" value="1"/>
</dbReference>
<protein>
    <submittedName>
        <fullName evidence="5">Ser/Thr phosphatase family protein</fullName>
    </submittedName>
</protein>
<dbReference type="EMBL" id="ACKU01000005">
    <property type="protein sequence ID" value="EER75459.1"/>
    <property type="molecule type" value="Genomic_DNA"/>
</dbReference>
<dbReference type="PROSITE" id="PS00785">
    <property type="entry name" value="5_NUCLEOTIDASE_1"/>
    <property type="match status" value="1"/>
</dbReference>
<comment type="caution">
    <text evidence="5">The sequence shown here is derived from an EMBL/GenBank/DDBJ whole genome shotgun (WGS) entry which is preliminary data.</text>
</comment>
<dbReference type="InterPro" id="IPR036907">
    <property type="entry name" value="5'-Nucleotdase_C_sf"/>
</dbReference>
<dbReference type="InterPro" id="IPR004843">
    <property type="entry name" value="Calcineurin-like_PHP"/>
</dbReference>
<name>C5R8G5_WEIPA</name>
<feature type="domain" description="Calcineurin-like phosphoesterase" evidence="3">
    <location>
        <begin position="17"/>
        <end position="216"/>
    </location>
</feature>
<feature type="domain" description="5'-Nucleotidase C-terminal" evidence="4">
    <location>
        <begin position="304"/>
        <end position="426"/>
    </location>
</feature>
<dbReference type="Pfam" id="PF02872">
    <property type="entry name" value="5_nucleotid_C"/>
    <property type="match status" value="1"/>
</dbReference>
<dbReference type="CDD" id="cd00845">
    <property type="entry name" value="MPP_UshA_N_like"/>
    <property type="match status" value="1"/>
</dbReference>
<dbReference type="SUPFAM" id="SSF55816">
    <property type="entry name" value="5'-nucleotidase (syn. UDP-sugar hydrolase), C-terminal domain"/>
    <property type="match status" value="1"/>
</dbReference>
<dbReference type="GO" id="GO:0008768">
    <property type="term" value="F:UDP-sugar diphosphatase activity"/>
    <property type="evidence" value="ECO:0007669"/>
    <property type="project" value="TreeGrafter"/>
</dbReference>
<dbReference type="STRING" id="585506.HMPREF0877_0260"/>
<evidence type="ECO:0000259" key="4">
    <source>
        <dbReference type="Pfam" id="PF02872"/>
    </source>
</evidence>
<keyword evidence="1" id="KW-0732">Signal</keyword>
<comment type="similarity">
    <text evidence="2">Belongs to the 5'-nucleotidase family.</text>
</comment>
<dbReference type="Pfam" id="PF00149">
    <property type="entry name" value="Metallophos"/>
    <property type="match status" value="1"/>
</dbReference>
<dbReference type="eggNOG" id="COG0737">
    <property type="taxonomic scope" value="Bacteria"/>
</dbReference>
<dbReference type="GO" id="GO:0008253">
    <property type="term" value="F:5'-nucleotidase activity"/>
    <property type="evidence" value="ECO:0007669"/>
    <property type="project" value="TreeGrafter"/>
</dbReference>
<evidence type="ECO:0000313" key="6">
    <source>
        <dbReference type="Proteomes" id="UP000004528"/>
    </source>
</evidence>
<dbReference type="PANTHER" id="PTHR11575:SF23">
    <property type="entry name" value="5-NUCLEOTIDASE FAMILY PROTEIN"/>
    <property type="match status" value="1"/>
</dbReference>
<dbReference type="InterPro" id="IPR006146">
    <property type="entry name" value="5'-Nucleotdase_CS"/>
</dbReference>
<dbReference type="PRINTS" id="PR01607">
    <property type="entry name" value="APYRASEFAMLY"/>
</dbReference>
<dbReference type="InterPro" id="IPR008334">
    <property type="entry name" value="5'-Nucleotdase_C"/>
</dbReference>
<dbReference type="InterPro" id="IPR006179">
    <property type="entry name" value="5_nucleotidase/apyrase"/>
</dbReference>
<sequence length="468" mass="52941">MTILQNGGERMSDQIAILHTNDLHSHLERWPKIRRHLLTRKRQLVRDGHSVLTFDIGDFMDRQHPLTEATFGRANISLMNEIGYDGVTIGNNEGLGLNHDQLNHLYDEANFPVILGNLRDRQTNELPAWAMPYRIITTNKGTRIGVLGFTAPFELTYPLLGWTPERIDIALAKILPELAGKTDFNILLSHLGLPMDRYIAERYSEIQVIIGAHTHHLLEHGEKHANSLLAAAGRYGDHIGRIDIEVEDGKLVSMQARTIVTDDLPAVYGDAIEINGYQASGEEQLTKQVVATLPEDYHMELDFDHRLIDLGLAALMARTKTDIAMLSTGMFLNDLPAGVVTANDLHSLLPHAVHPMRTILQGRELWRLAHEIMKNNRFLENHRLKGMGFRGNLWGQVVWSGLTIDENGDVFIHDQPIDMAAYYTIGGLDHYLFIPYFPTLEIMGQNTLSYDTVLREDFANYLHKEFAP</sequence>
<dbReference type="GO" id="GO:0046872">
    <property type="term" value="F:metal ion binding"/>
    <property type="evidence" value="ECO:0007669"/>
    <property type="project" value="InterPro"/>
</dbReference>
<dbReference type="PANTHER" id="PTHR11575">
    <property type="entry name" value="5'-NUCLEOTIDASE-RELATED"/>
    <property type="match status" value="1"/>
</dbReference>
<reference evidence="5 6" key="1">
    <citation type="submission" date="2009-04" db="EMBL/GenBank/DDBJ databases">
        <authorList>
            <person name="Qin X."/>
            <person name="Bachman B."/>
            <person name="Battles P."/>
            <person name="Bell A."/>
            <person name="Bess C."/>
            <person name="Bickham C."/>
            <person name="Chaboub L."/>
            <person name="Chen D."/>
            <person name="Coyle M."/>
            <person name="Deiros D.R."/>
            <person name="Dinh H."/>
            <person name="Forbes L."/>
            <person name="Fowler G."/>
            <person name="Francisco L."/>
            <person name="Fu Q."/>
            <person name="Gubbala S."/>
            <person name="Hale W."/>
            <person name="Han Y."/>
            <person name="Hemphill L."/>
            <person name="Highlander S.K."/>
            <person name="Hirani K."/>
            <person name="Hogues M."/>
            <person name="Jackson L."/>
            <person name="Jakkamsetti A."/>
            <person name="Javaid M."/>
            <person name="Jiang H."/>
            <person name="Korchina V."/>
            <person name="Kovar C."/>
            <person name="Lara F."/>
            <person name="Lee S."/>
            <person name="Mata R."/>
            <person name="Mathew T."/>
            <person name="Moen C."/>
            <person name="Morales K."/>
            <person name="Munidasa M."/>
            <person name="Nazareth L."/>
            <person name="Ngo R."/>
            <person name="Nguyen L."/>
            <person name="Okwuonu G."/>
            <person name="Ongeri F."/>
            <person name="Patil S."/>
            <person name="Petrosino J."/>
            <person name="Pham C."/>
            <person name="Pham P."/>
            <person name="Pu L.-L."/>
            <person name="Puazo M."/>
            <person name="Raj R."/>
            <person name="Reid J."/>
            <person name="Rouhana J."/>
            <person name="Saada N."/>
            <person name="Shang Y."/>
            <person name="Simmons D."/>
            <person name="Thornton R."/>
            <person name="Warren J."/>
            <person name="Weissenberger G."/>
            <person name="Zhang J."/>
            <person name="Zhang L."/>
            <person name="Zhou C."/>
            <person name="Zhu D."/>
            <person name="Muzny D."/>
            <person name="Worley K."/>
            <person name="Gibbs R."/>
        </authorList>
    </citation>
    <scope>NUCLEOTIDE SEQUENCE [LARGE SCALE GENOMIC DNA]</scope>
    <source>
        <strain evidence="5 6">ATCC 33313</strain>
    </source>
</reference>
<dbReference type="InterPro" id="IPR011240">
    <property type="entry name" value="Pesterase_YunD"/>
</dbReference>
<accession>C5R8G5</accession>
<dbReference type="AlphaFoldDB" id="C5R8G5"/>
<dbReference type="Proteomes" id="UP000004528">
    <property type="component" value="Unassembled WGS sequence"/>
</dbReference>
<keyword evidence="2" id="KW-0378">Hydrolase</keyword>
<keyword evidence="6" id="KW-1185">Reference proteome</keyword>
<gene>
    <name evidence="5" type="ORF">HMPREF0877_0260</name>
</gene>
<dbReference type="InterPro" id="IPR029052">
    <property type="entry name" value="Metallo-depent_PP-like"/>
</dbReference>
<evidence type="ECO:0000259" key="3">
    <source>
        <dbReference type="Pfam" id="PF00149"/>
    </source>
</evidence>
<dbReference type="Gene3D" id="3.90.780.10">
    <property type="entry name" value="5'-Nucleotidase, C-terminal domain"/>
    <property type="match status" value="1"/>
</dbReference>
<organism evidence="5 6">
    <name type="scientific">Weissella paramesenteroides ATCC 33313</name>
    <dbReference type="NCBI Taxonomy" id="585506"/>
    <lineage>
        <taxon>Bacteria</taxon>
        <taxon>Bacillati</taxon>
        <taxon>Bacillota</taxon>
        <taxon>Bacilli</taxon>
        <taxon>Lactobacillales</taxon>
        <taxon>Lactobacillaceae</taxon>
        <taxon>Weissella</taxon>
    </lineage>
</organism>
<dbReference type="GO" id="GO:0030288">
    <property type="term" value="C:outer membrane-bounded periplasmic space"/>
    <property type="evidence" value="ECO:0007669"/>
    <property type="project" value="TreeGrafter"/>
</dbReference>
<dbReference type="PIRSF" id="PIRSF036361">
    <property type="entry name" value="YunD"/>
    <property type="match status" value="1"/>
</dbReference>
<dbReference type="HOGENOM" id="CLU_005854_8_1_9"/>
<dbReference type="Gene3D" id="3.60.21.10">
    <property type="match status" value="1"/>
</dbReference>